<protein>
    <recommendedName>
        <fullName evidence="3">Secreted protein</fullName>
    </recommendedName>
</protein>
<sequence>MVRALLGFSRSVEGHHHHHHHHHHQDEETVLTFLVLAIQGCCQAGCKTLHAKSYGTIRQSTGSPHANKAASMAFYLTTLGDGEEGQA</sequence>
<evidence type="ECO:0008006" key="3">
    <source>
        <dbReference type="Google" id="ProtNLM"/>
    </source>
</evidence>
<organism evidence="1 2">
    <name type="scientific">Alternaria tenuissima</name>
    <dbReference type="NCBI Taxonomy" id="119927"/>
    <lineage>
        <taxon>Eukaryota</taxon>
        <taxon>Fungi</taxon>
        <taxon>Dikarya</taxon>
        <taxon>Ascomycota</taxon>
        <taxon>Pezizomycotina</taxon>
        <taxon>Dothideomycetes</taxon>
        <taxon>Pleosporomycetidae</taxon>
        <taxon>Pleosporales</taxon>
        <taxon>Pleosporineae</taxon>
        <taxon>Pleosporaceae</taxon>
        <taxon>Alternaria</taxon>
        <taxon>Alternaria sect. Alternaria</taxon>
        <taxon>Alternaria alternata complex</taxon>
    </lineage>
</organism>
<keyword evidence="2" id="KW-1185">Reference proteome</keyword>
<reference evidence="2" key="1">
    <citation type="journal article" date="2019" name="bioRxiv">
        <title>Genomics, evolutionary history and diagnostics of the Alternaria alternata species group including apple and Asian pear pathotypes.</title>
        <authorList>
            <person name="Armitage A.D."/>
            <person name="Cockerton H.M."/>
            <person name="Sreenivasaprasad S."/>
            <person name="Woodhall J.W."/>
            <person name="Lane C.R."/>
            <person name="Harrison R.J."/>
            <person name="Clarkson J.P."/>
        </authorList>
    </citation>
    <scope>NUCLEOTIDE SEQUENCE [LARGE SCALE GENOMIC DNA]</scope>
    <source>
        <strain evidence="2">FERA 635</strain>
    </source>
</reference>
<gene>
    <name evidence="1" type="ORF">AA0119_g13330</name>
</gene>
<dbReference type="EMBL" id="PDXF01000209">
    <property type="protein sequence ID" value="RYN85176.1"/>
    <property type="molecule type" value="Genomic_DNA"/>
</dbReference>
<comment type="caution">
    <text evidence="1">The sequence shown here is derived from an EMBL/GenBank/DDBJ whole genome shotgun (WGS) entry which is preliminary data.</text>
</comment>
<evidence type="ECO:0000313" key="2">
    <source>
        <dbReference type="Proteomes" id="UP000293195"/>
    </source>
</evidence>
<accession>A0ABY0FNX0</accession>
<evidence type="ECO:0000313" key="1">
    <source>
        <dbReference type="EMBL" id="RYN85176.1"/>
    </source>
</evidence>
<proteinExistence type="predicted"/>
<dbReference type="Proteomes" id="UP000293195">
    <property type="component" value="Unassembled WGS sequence"/>
</dbReference>
<name>A0ABY0FNX0_9PLEO</name>